<accession>A0ABT9PCK4</accession>
<feature type="domain" description="Galactosyltransferase C-terminal" evidence="5">
    <location>
        <begin position="168"/>
        <end position="206"/>
    </location>
</feature>
<dbReference type="PANTHER" id="PTHR43179">
    <property type="entry name" value="RHAMNOSYLTRANSFERASE WBBL"/>
    <property type="match status" value="1"/>
</dbReference>
<evidence type="ECO:0000256" key="1">
    <source>
        <dbReference type="ARBA" id="ARBA00004776"/>
    </source>
</evidence>
<evidence type="ECO:0000256" key="3">
    <source>
        <dbReference type="ARBA" id="ARBA00022676"/>
    </source>
</evidence>
<dbReference type="Pfam" id="PF02709">
    <property type="entry name" value="Glyco_transf_7C"/>
    <property type="match status" value="1"/>
</dbReference>
<proteinExistence type="inferred from homology"/>
<dbReference type="SUPFAM" id="SSF53448">
    <property type="entry name" value="Nucleotide-diphospho-sugar transferases"/>
    <property type="match status" value="1"/>
</dbReference>
<comment type="caution">
    <text evidence="6">The sequence shown here is derived from an EMBL/GenBank/DDBJ whole genome shotgun (WGS) entry which is preliminary data.</text>
</comment>
<sequence>MSSSPTGVAVVTIVAGRRDHLARQLQGLQRQTRPADELVVVRMDSRDLCLPTRPASRVTVIDLPERERLHLAAARNLGVRAAASAAVVLLDVDCIPGSRLVEACADTLQQVDGLVTGPLRYLAEGQPGGTWTEPQLRAASHQHAARPAPDPGDLVRDDRHELAWTTSLALRRESFERIGGFDERFTGYGGEDTDFAVRAHGAGLGVWWHGDVVAYHQHHPTQNPPVQHLDDIVRNAALFRGIHGWYPMSGWLEEFARRDLVEFDPDAGVLRLR</sequence>
<reference evidence="6 7" key="1">
    <citation type="submission" date="2023-07" db="EMBL/GenBank/DDBJ databases">
        <title>Sequencing the genomes of 1000 actinobacteria strains.</title>
        <authorList>
            <person name="Klenk H.-P."/>
        </authorList>
    </citation>
    <scope>NUCLEOTIDE SEQUENCE [LARGE SCALE GENOMIC DNA]</scope>
    <source>
        <strain evidence="6 7">DSM 44388</strain>
    </source>
</reference>
<dbReference type="InterPro" id="IPR027791">
    <property type="entry name" value="Galactosyl_T_C"/>
</dbReference>
<gene>
    <name evidence="6" type="ORF">J2S57_005878</name>
</gene>
<protein>
    <submittedName>
        <fullName evidence="6">GT2 family glycosyltransferase</fullName>
    </submittedName>
</protein>
<dbReference type="PANTHER" id="PTHR43179:SF12">
    <property type="entry name" value="GALACTOFURANOSYLTRANSFERASE GLFT2"/>
    <property type="match status" value="1"/>
</dbReference>
<dbReference type="Gene3D" id="3.90.550.10">
    <property type="entry name" value="Spore Coat Polysaccharide Biosynthesis Protein SpsA, Chain A"/>
    <property type="match status" value="1"/>
</dbReference>
<dbReference type="InterPro" id="IPR029044">
    <property type="entry name" value="Nucleotide-diphossugar_trans"/>
</dbReference>
<comment type="pathway">
    <text evidence="1">Cell wall biogenesis; cell wall polysaccharide biosynthesis.</text>
</comment>
<keyword evidence="7" id="KW-1185">Reference proteome</keyword>
<dbReference type="RefSeq" id="WP_307249010.1">
    <property type="nucleotide sequence ID" value="NZ_JAUSQZ010000001.1"/>
</dbReference>
<evidence type="ECO:0000256" key="4">
    <source>
        <dbReference type="ARBA" id="ARBA00022679"/>
    </source>
</evidence>
<dbReference type="Proteomes" id="UP001235712">
    <property type="component" value="Unassembled WGS sequence"/>
</dbReference>
<comment type="similarity">
    <text evidence="2">Belongs to the glycosyltransferase 2 family.</text>
</comment>
<keyword evidence="3" id="KW-0328">Glycosyltransferase</keyword>
<organism evidence="6 7">
    <name type="scientific">Kineosporia succinea</name>
    <dbReference type="NCBI Taxonomy" id="84632"/>
    <lineage>
        <taxon>Bacteria</taxon>
        <taxon>Bacillati</taxon>
        <taxon>Actinomycetota</taxon>
        <taxon>Actinomycetes</taxon>
        <taxon>Kineosporiales</taxon>
        <taxon>Kineosporiaceae</taxon>
        <taxon>Kineosporia</taxon>
    </lineage>
</organism>
<name>A0ABT9PCK4_9ACTN</name>
<dbReference type="EMBL" id="JAUSQZ010000001">
    <property type="protein sequence ID" value="MDP9830129.1"/>
    <property type="molecule type" value="Genomic_DNA"/>
</dbReference>
<keyword evidence="4" id="KW-0808">Transferase</keyword>
<evidence type="ECO:0000313" key="7">
    <source>
        <dbReference type="Proteomes" id="UP001235712"/>
    </source>
</evidence>
<evidence type="ECO:0000259" key="5">
    <source>
        <dbReference type="Pfam" id="PF02709"/>
    </source>
</evidence>
<evidence type="ECO:0000256" key="2">
    <source>
        <dbReference type="ARBA" id="ARBA00006739"/>
    </source>
</evidence>
<evidence type="ECO:0000313" key="6">
    <source>
        <dbReference type="EMBL" id="MDP9830129.1"/>
    </source>
</evidence>